<proteinExistence type="inferred from homology"/>
<evidence type="ECO:0000313" key="6">
    <source>
        <dbReference type="Proteomes" id="UP000806577"/>
    </source>
</evidence>
<dbReference type="CDD" id="cd03034">
    <property type="entry name" value="ArsC_ArsC"/>
    <property type="match status" value="1"/>
</dbReference>
<comment type="similarity">
    <text evidence="1 3 4">Belongs to the ArsC family.</text>
</comment>
<dbReference type="InterPro" id="IPR006660">
    <property type="entry name" value="Arsenate_reductase-like"/>
</dbReference>
<dbReference type="EC" id="1.20.4.1" evidence="4"/>
<gene>
    <name evidence="5" type="primary">arsC</name>
    <name evidence="5" type="ORF">IG609_014475</name>
</gene>
<dbReference type="PANTHER" id="PTHR30041:SF4">
    <property type="entry name" value="ARSENATE REDUCTASE"/>
    <property type="match status" value="1"/>
</dbReference>
<dbReference type="RefSeq" id="WP_193400105.1">
    <property type="nucleotide sequence ID" value="NZ_CP065177.1"/>
</dbReference>
<reference evidence="5 6" key="1">
    <citation type="journal article" date="2021" name="Int. J. Syst. Evol. Microbiol.">
        <title>&lt;i&gt;Pectobacterium quasiaquaticum&lt;/i&gt; sp. nov., isolated from waterways.</title>
        <authorList>
            <person name="Ben Moussa H."/>
            <person name="Pedron J."/>
            <person name="Bertrand C."/>
            <person name="Hecquet A."/>
            <person name="Barny M.A."/>
        </authorList>
    </citation>
    <scope>NUCLEOTIDE SEQUENCE [LARGE SCALE GENOMIC DNA]</scope>
    <source>
        <strain evidence="5 6">A477-S1-J17</strain>
    </source>
</reference>
<evidence type="ECO:0000313" key="5">
    <source>
        <dbReference type="EMBL" id="URG47993.1"/>
    </source>
</evidence>
<dbReference type="PROSITE" id="PS51353">
    <property type="entry name" value="ARSC"/>
    <property type="match status" value="1"/>
</dbReference>
<dbReference type="EMBL" id="CP065177">
    <property type="protein sequence ID" value="URG47993.1"/>
    <property type="molecule type" value="Genomic_DNA"/>
</dbReference>
<dbReference type="SUPFAM" id="SSF52833">
    <property type="entry name" value="Thioredoxin-like"/>
    <property type="match status" value="1"/>
</dbReference>
<keyword evidence="6" id="KW-1185">Reference proteome</keyword>
<comment type="catalytic activity">
    <reaction evidence="4">
        <text>[glutaredoxin]-dithiol + arsenate + glutathione + H(+) = glutathionyl-S-S-[glutaredoxin] + arsenite + H2O</text>
        <dbReference type="Rhea" id="RHEA:22016"/>
        <dbReference type="Rhea" id="RHEA-COMP:10729"/>
        <dbReference type="Rhea" id="RHEA-COMP:17668"/>
        <dbReference type="ChEBI" id="CHEBI:15377"/>
        <dbReference type="ChEBI" id="CHEBI:15378"/>
        <dbReference type="ChEBI" id="CHEBI:29242"/>
        <dbReference type="ChEBI" id="CHEBI:29950"/>
        <dbReference type="ChEBI" id="CHEBI:48597"/>
        <dbReference type="ChEBI" id="CHEBI:57925"/>
        <dbReference type="ChEBI" id="CHEBI:146199"/>
        <dbReference type="EC" id="1.20.4.1"/>
    </reaction>
</comment>
<dbReference type="AlphaFoldDB" id="A0A9Q2ETQ7"/>
<protein>
    <recommendedName>
        <fullName evidence="4">Arsenate reductase</fullName>
        <ecNumber evidence="4">1.20.4.1</ecNumber>
    </recommendedName>
</protein>
<dbReference type="InterPro" id="IPR006659">
    <property type="entry name" value="Arsenate_reductase"/>
</dbReference>
<sequence length="128" mass="14269">MTQSPTQLYSPKPAVTIYHNPRCSKSRETLALLQEHHVTPDVVLYLDTPPDAATLAQLIQQLGFNSARELMRTKEESYQQLGLSDAALTEAQLIQAMIDNPKLIERPIVVAQGQARIGRPPEQVLEIL</sequence>
<dbReference type="PANTHER" id="PTHR30041">
    <property type="entry name" value="ARSENATE REDUCTASE"/>
    <property type="match status" value="1"/>
</dbReference>
<dbReference type="Gene3D" id="3.40.30.10">
    <property type="entry name" value="Glutaredoxin"/>
    <property type="match status" value="1"/>
</dbReference>
<evidence type="ECO:0000256" key="1">
    <source>
        <dbReference type="ARBA" id="ARBA00007198"/>
    </source>
</evidence>
<dbReference type="KEGG" id="pqu:IG609_014475"/>
<name>A0A9Q2ETQ7_9GAMM</name>
<evidence type="ECO:0000256" key="2">
    <source>
        <dbReference type="ARBA" id="ARBA00023002"/>
    </source>
</evidence>
<organism evidence="5 6">
    <name type="scientific">Pectobacterium quasiaquaticum</name>
    <dbReference type="NCBI Taxonomy" id="2774015"/>
    <lineage>
        <taxon>Bacteria</taxon>
        <taxon>Pseudomonadati</taxon>
        <taxon>Pseudomonadota</taxon>
        <taxon>Gammaproteobacteria</taxon>
        <taxon>Enterobacterales</taxon>
        <taxon>Pectobacteriaceae</taxon>
        <taxon>Pectobacterium</taxon>
    </lineage>
</organism>
<accession>A0A9Q2ETQ7</accession>
<dbReference type="GO" id="GO:0008794">
    <property type="term" value="F:arsenate reductase (glutaredoxin) activity"/>
    <property type="evidence" value="ECO:0007669"/>
    <property type="project" value="UniProtKB-UniRule"/>
</dbReference>
<dbReference type="Pfam" id="PF03960">
    <property type="entry name" value="ArsC"/>
    <property type="match status" value="1"/>
</dbReference>
<evidence type="ECO:0000256" key="4">
    <source>
        <dbReference type="RuleBase" id="RU362029"/>
    </source>
</evidence>
<dbReference type="NCBIfam" id="TIGR00014">
    <property type="entry name" value="arsC"/>
    <property type="match status" value="1"/>
</dbReference>
<keyword evidence="2 4" id="KW-0560">Oxidoreductase</keyword>
<evidence type="ECO:0000256" key="3">
    <source>
        <dbReference type="PROSITE-ProRule" id="PRU01282"/>
    </source>
</evidence>
<dbReference type="Proteomes" id="UP000806577">
    <property type="component" value="Chromosome"/>
</dbReference>
<dbReference type="InterPro" id="IPR036249">
    <property type="entry name" value="Thioredoxin-like_sf"/>
</dbReference>